<dbReference type="AlphaFoldDB" id="A0A2K8PRB0"/>
<evidence type="ECO:0000256" key="3">
    <source>
        <dbReference type="ARBA" id="ARBA00023163"/>
    </source>
</evidence>
<dbReference type="PROSITE" id="PS00041">
    <property type="entry name" value="HTH_ARAC_FAMILY_1"/>
    <property type="match status" value="1"/>
</dbReference>
<reference evidence="4 5" key="1">
    <citation type="submission" date="2017-11" db="EMBL/GenBank/DDBJ databases">
        <title>Complete genome sequence of Streptomyces lavendulae subsp. lavendulae CCM 3239 (formerly 'Streptomyces aureofaciens CCM 3239'), the producer of the angucycline-type antibiotic auricin.</title>
        <authorList>
            <person name="Busche T."/>
            <person name="Novakova R."/>
            <person name="Al'Dilaimi A."/>
            <person name="Homerova D."/>
            <person name="Feckova L."/>
            <person name="Rezuchova B."/>
            <person name="Mingyar E."/>
            <person name="Csolleiova D."/>
            <person name="Bekeova C."/>
            <person name="Winkler A."/>
            <person name="Sevcikova B."/>
            <person name="Kalinowski J."/>
            <person name="Kormanec J."/>
            <person name="Ruckert C."/>
        </authorList>
    </citation>
    <scope>NUCLEOTIDE SEQUENCE [LARGE SCALE GENOMIC DNA]</scope>
    <source>
        <strain evidence="4 5">CCM 3239</strain>
    </source>
</reference>
<dbReference type="Proteomes" id="UP000231791">
    <property type="component" value="Chromosome"/>
</dbReference>
<keyword evidence="1" id="KW-0805">Transcription regulation</keyword>
<dbReference type="EMBL" id="CP024985">
    <property type="protein sequence ID" value="ATZ28155.1"/>
    <property type="molecule type" value="Genomic_DNA"/>
</dbReference>
<keyword evidence="2" id="KW-0238">DNA-binding</keyword>
<dbReference type="InterPro" id="IPR053142">
    <property type="entry name" value="PchR_regulatory_protein"/>
</dbReference>
<dbReference type="InterPro" id="IPR009057">
    <property type="entry name" value="Homeodomain-like_sf"/>
</dbReference>
<dbReference type="GO" id="GO:0043565">
    <property type="term" value="F:sequence-specific DNA binding"/>
    <property type="evidence" value="ECO:0007669"/>
    <property type="project" value="InterPro"/>
</dbReference>
<protein>
    <submittedName>
        <fullName evidence="4">Transcriptional activator FeaR</fullName>
    </submittedName>
</protein>
<accession>A0A2K8PRB0</accession>
<dbReference type="InterPro" id="IPR020449">
    <property type="entry name" value="Tscrpt_reg_AraC-type_HTH"/>
</dbReference>
<dbReference type="GO" id="GO:0003700">
    <property type="term" value="F:DNA-binding transcription factor activity"/>
    <property type="evidence" value="ECO:0007669"/>
    <property type="project" value="InterPro"/>
</dbReference>
<dbReference type="SUPFAM" id="SSF46689">
    <property type="entry name" value="Homeodomain-like"/>
    <property type="match status" value="1"/>
</dbReference>
<evidence type="ECO:0000256" key="2">
    <source>
        <dbReference type="ARBA" id="ARBA00023125"/>
    </source>
</evidence>
<dbReference type="PRINTS" id="PR00032">
    <property type="entry name" value="HTHARAC"/>
</dbReference>
<evidence type="ECO:0000313" key="4">
    <source>
        <dbReference type="EMBL" id="ATZ28155.1"/>
    </source>
</evidence>
<dbReference type="InterPro" id="IPR018062">
    <property type="entry name" value="HTH_AraC-typ_CS"/>
</dbReference>
<dbReference type="InterPro" id="IPR018060">
    <property type="entry name" value="HTH_AraC"/>
</dbReference>
<evidence type="ECO:0000256" key="1">
    <source>
        <dbReference type="ARBA" id="ARBA00023015"/>
    </source>
</evidence>
<dbReference type="PANTHER" id="PTHR47893">
    <property type="entry name" value="REGULATORY PROTEIN PCHR"/>
    <property type="match status" value="1"/>
</dbReference>
<organism evidence="4 5">
    <name type="scientific">Streptomyces lavendulae subsp. lavendulae</name>
    <dbReference type="NCBI Taxonomy" id="58340"/>
    <lineage>
        <taxon>Bacteria</taxon>
        <taxon>Bacillati</taxon>
        <taxon>Actinomycetota</taxon>
        <taxon>Actinomycetes</taxon>
        <taxon>Kitasatosporales</taxon>
        <taxon>Streptomycetaceae</taxon>
        <taxon>Streptomyces</taxon>
    </lineage>
</organism>
<dbReference type="Gene3D" id="1.10.10.60">
    <property type="entry name" value="Homeodomain-like"/>
    <property type="match status" value="1"/>
</dbReference>
<name>A0A2K8PRB0_STRLA</name>
<evidence type="ECO:0000313" key="5">
    <source>
        <dbReference type="Proteomes" id="UP000231791"/>
    </source>
</evidence>
<dbReference type="Pfam" id="PF12833">
    <property type="entry name" value="HTH_18"/>
    <property type="match status" value="1"/>
</dbReference>
<dbReference type="GeneID" id="49387369"/>
<sequence length="340" mass="35970">MHGTGAEVDGARGVFAVDSTAPGSAPRGLDEFRRGWETQVGDEVFQLPAFSPDTIGDFRVKGTVAKVHGAAIADLHAASATRTADVPGGDQDLVAMYVVRRGAWTLGGPPGYGDQTVPAGQFLVRHLGRLTAFETSAHLTAKFLVLPPGELKPLLGNRVVTGPADSAEMRLLTAMTDMVHTTVADLGPAGVAAAQGTLIELTKAVAKGRFDDVEPRLAPALTQAAKDIADRRLADPDLSPAMLARELNVSVRTLHRAFAAVGEQVTTYIRHRRLHEARLALVAPSGRLSISELAAHWQFADGSHFTRAFKKHYGQTPTEYARSTAAATPSPHRGAASPTS</sequence>
<dbReference type="KEGG" id="slx:SLAV_31915"/>
<keyword evidence="5" id="KW-1185">Reference proteome</keyword>
<dbReference type="RefSeq" id="WP_051841094.1">
    <property type="nucleotide sequence ID" value="NZ_CP024985.1"/>
</dbReference>
<dbReference type="SMART" id="SM00342">
    <property type="entry name" value="HTH_ARAC"/>
    <property type="match status" value="1"/>
</dbReference>
<dbReference type="PROSITE" id="PS01124">
    <property type="entry name" value="HTH_ARAC_FAMILY_2"/>
    <property type="match status" value="1"/>
</dbReference>
<gene>
    <name evidence="4" type="primary">feaR</name>
    <name evidence="4" type="ORF">SLAV_31915</name>
</gene>
<dbReference type="PANTHER" id="PTHR47893:SF1">
    <property type="entry name" value="REGULATORY PROTEIN PCHR"/>
    <property type="match status" value="1"/>
</dbReference>
<proteinExistence type="predicted"/>
<keyword evidence="3" id="KW-0804">Transcription</keyword>